<dbReference type="InterPro" id="IPR055170">
    <property type="entry name" value="GFO_IDH_MocA-like_dom"/>
</dbReference>
<dbReference type="InterPro" id="IPR000683">
    <property type="entry name" value="Gfo/Idh/MocA-like_OxRdtase_N"/>
</dbReference>
<accession>X1RAI9</accession>
<evidence type="ECO:0000313" key="3">
    <source>
        <dbReference type="EMBL" id="GAI77782.1"/>
    </source>
</evidence>
<evidence type="ECO:0000259" key="1">
    <source>
        <dbReference type="Pfam" id="PF01408"/>
    </source>
</evidence>
<organism evidence="3">
    <name type="scientific">marine sediment metagenome</name>
    <dbReference type="NCBI Taxonomy" id="412755"/>
    <lineage>
        <taxon>unclassified sequences</taxon>
        <taxon>metagenomes</taxon>
        <taxon>ecological metagenomes</taxon>
    </lineage>
</organism>
<dbReference type="Gene3D" id="3.40.50.720">
    <property type="entry name" value="NAD(P)-binding Rossmann-like Domain"/>
    <property type="match status" value="1"/>
</dbReference>
<evidence type="ECO:0000259" key="2">
    <source>
        <dbReference type="Pfam" id="PF22725"/>
    </source>
</evidence>
<dbReference type="Pfam" id="PF01408">
    <property type="entry name" value="GFO_IDH_MocA"/>
    <property type="match status" value="1"/>
</dbReference>
<dbReference type="EMBL" id="BARW01010560">
    <property type="protein sequence ID" value="GAI77782.1"/>
    <property type="molecule type" value="Genomic_DNA"/>
</dbReference>
<feature type="non-terminal residue" evidence="3">
    <location>
        <position position="1"/>
    </location>
</feature>
<dbReference type="SUPFAM" id="SSF51735">
    <property type="entry name" value="NAD(P)-binding Rossmann-fold domains"/>
    <property type="match status" value="1"/>
</dbReference>
<dbReference type="GO" id="GO:0000166">
    <property type="term" value="F:nucleotide binding"/>
    <property type="evidence" value="ECO:0007669"/>
    <property type="project" value="InterPro"/>
</dbReference>
<feature type="domain" description="Gfo/Idh/MocA-like oxidoreductase N-terminal" evidence="1">
    <location>
        <begin position="2"/>
        <end position="38"/>
    </location>
</feature>
<dbReference type="PANTHER" id="PTHR43377">
    <property type="entry name" value="BILIVERDIN REDUCTASE A"/>
    <property type="match status" value="1"/>
</dbReference>
<proteinExistence type="predicted"/>
<name>X1RAI9_9ZZZZ</name>
<dbReference type="Pfam" id="PF22725">
    <property type="entry name" value="GFO_IDH_MocA_C3"/>
    <property type="match status" value="1"/>
</dbReference>
<sequence>ARAGKAVFCEKPMALNEKELRKLVETLKETKVPYLVGFNRRFSPFAQKTKELIRKRQSPLIIDYQMNAGYLARNHWTQTEIGGGRNIGEACHIYDLITFFTESEVEEISAFSIIPRNKKYLKNDNFMASLKFKDGSICNLIYTAMGTNKYPKEQMKIYFDEKIILLNDYKNLRVFGFKSFSAFTIHHSPFTKAQDKGHLNEIQEFGESIKNGSGYPIPLWQLIQATKISFEVEKQISFS</sequence>
<dbReference type="Gene3D" id="3.30.360.10">
    <property type="entry name" value="Dihydrodipicolinate Reductase, domain 2"/>
    <property type="match status" value="1"/>
</dbReference>
<evidence type="ECO:0008006" key="4">
    <source>
        <dbReference type="Google" id="ProtNLM"/>
    </source>
</evidence>
<protein>
    <recommendedName>
        <fullName evidence="4">Gfo/Idh/MocA-like oxidoreductase C-terminal domain-containing protein</fullName>
    </recommendedName>
</protein>
<dbReference type="AlphaFoldDB" id="X1RAI9"/>
<gene>
    <name evidence="3" type="ORF">S12H4_20745</name>
</gene>
<reference evidence="3" key="1">
    <citation type="journal article" date="2014" name="Front. Microbiol.">
        <title>High frequency of phylogenetically diverse reductive dehalogenase-homologous genes in deep subseafloor sedimentary metagenomes.</title>
        <authorList>
            <person name="Kawai M."/>
            <person name="Futagami T."/>
            <person name="Toyoda A."/>
            <person name="Takaki Y."/>
            <person name="Nishi S."/>
            <person name="Hori S."/>
            <person name="Arai W."/>
            <person name="Tsubouchi T."/>
            <person name="Morono Y."/>
            <person name="Uchiyama I."/>
            <person name="Ito T."/>
            <person name="Fujiyama A."/>
            <person name="Inagaki F."/>
            <person name="Takami H."/>
        </authorList>
    </citation>
    <scope>NUCLEOTIDE SEQUENCE</scope>
    <source>
        <strain evidence="3">Expedition CK06-06</strain>
    </source>
</reference>
<feature type="domain" description="GFO/IDH/MocA-like oxidoreductase" evidence="2">
    <location>
        <begin position="72"/>
        <end position="161"/>
    </location>
</feature>
<dbReference type="InterPro" id="IPR051450">
    <property type="entry name" value="Gfo/Idh/MocA_Oxidoreductases"/>
</dbReference>
<dbReference type="SUPFAM" id="SSF55347">
    <property type="entry name" value="Glyceraldehyde-3-phosphate dehydrogenase-like, C-terminal domain"/>
    <property type="match status" value="1"/>
</dbReference>
<dbReference type="PANTHER" id="PTHR43377:SF1">
    <property type="entry name" value="BILIVERDIN REDUCTASE A"/>
    <property type="match status" value="1"/>
</dbReference>
<dbReference type="InterPro" id="IPR036291">
    <property type="entry name" value="NAD(P)-bd_dom_sf"/>
</dbReference>
<comment type="caution">
    <text evidence="3">The sequence shown here is derived from an EMBL/GenBank/DDBJ whole genome shotgun (WGS) entry which is preliminary data.</text>
</comment>